<sequence>MSTARAGGGWCCRVRASHDLGTGHQRAPPEDASSHARPRPVPEPLPRAGTLPTSAKGRRTTGGPLAGASLPGARPTPGGCWRARRSHPSSRRRTGRHPPTVARTESRAQRRASDPQPMPSCSDLCHIINRFRPRRPAQCGAVRVTDSRSARFPPACGPVRGGCPDAPKTVWRRHRKQCGPETKKPGRHRALTCGDVKQCLAVSVSNSACCCLCREFAHDVTHQGETVEIILAAVIGAAGTVAAAWIGRKHGSSGETSKTE</sequence>
<name>A0A7W5F6K1_9ACTN</name>
<feature type="compositionally biased region" description="Basic residues" evidence="1">
    <location>
        <begin position="82"/>
        <end position="96"/>
    </location>
</feature>
<feature type="region of interest" description="Disordered" evidence="1">
    <location>
        <begin position="20"/>
        <end position="119"/>
    </location>
</feature>
<comment type="caution">
    <text evidence="2">The sequence shown here is derived from an EMBL/GenBank/DDBJ whole genome shotgun (WGS) entry which is preliminary data.</text>
</comment>
<dbReference type="EMBL" id="JACHXE010000016">
    <property type="protein sequence ID" value="MBB3081753.1"/>
    <property type="molecule type" value="Genomic_DNA"/>
</dbReference>
<evidence type="ECO:0000256" key="1">
    <source>
        <dbReference type="SAM" id="MobiDB-lite"/>
    </source>
</evidence>
<reference evidence="2 3" key="1">
    <citation type="submission" date="2020-08" db="EMBL/GenBank/DDBJ databases">
        <title>Genomic Encyclopedia of Type Strains, Phase III (KMG-III): the genomes of soil and plant-associated and newly described type strains.</title>
        <authorList>
            <person name="Whitman W."/>
        </authorList>
    </citation>
    <scope>NUCLEOTIDE SEQUENCE [LARGE SCALE GENOMIC DNA]</scope>
    <source>
        <strain evidence="2 3">CECT 3237</strain>
    </source>
</reference>
<keyword evidence="3" id="KW-1185">Reference proteome</keyword>
<proteinExistence type="predicted"/>
<evidence type="ECO:0000313" key="2">
    <source>
        <dbReference type="EMBL" id="MBB3081753.1"/>
    </source>
</evidence>
<dbReference type="AlphaFoldDB" id="A0A7W5F6K1"/>
<feature type="compositionally biased region" description="Basic and acidic residues" evidence="1">
    <location>
        <begin position="104"/>
        <end position="113"/>
    </location>
</feature>
<feature type="compositionally biased region" description="Low complexity" evidence="1">
    <location>
        <begin position="62"/>
        <end position="73"/>
    </location>
</feature>
<protein>
    <submittedName>
        <fullName evidence="2">Uncharacterized protein</fullName>
    </submittedName>
</protein>
<accession>A0A7W5F6K1</accession>
<organism evidence="2 3">
    <name type="scientific">Streptomyces violarus</name>
    <dbReference type="NCBI Taxonomy" id="67380"/>
    <lineage>
        <taxon>Bacteria</taxon>
        <taxon>Bacillati</taxon>
        <taxon>Actinomycetota</taxon>
        <taxon>Actinomycetes</taxon>
        <taxon>Kitasatosporales</taxon>
        <taxon>Streptomycetaceae</taxon>
        <taxon>Streptomyces</taxon>
    </lineage>
</organism>
<evidence type="ECO:0000313" key="3">
    <source>
        <dbReference type="Proteomes" id="UP000572907"/>
    </source>
</evidence>
<dbReference type="Proteomes" id="UP000572907">
    <property type="component" value="Unassembled WGS sequence"/>
</dbReference>
<gene>
    <name evidence="2" type="ORF">FHS41_008311</name>
</gene>